<keyword evidence="2" id="KW-0540">Nuclease</keyword>
<accession>A0A2P7R2V4</accession>
<evidence type="ECO:0000313" key="3">
    <source>
        <dbReference type="Proteomes" id="UP000242181"/>
    </source>
</evidence>
<dbReference type="InterPro" id="IPR036691">
    <property type="entry name" value="Endo/exonu/phosph_ase_sf"/>
</dbReference>
<dbReference type="Pfam" id="PF03372">
    <property type="entry name" value="Exo_endo_phos"/>
    <property type="match status" value="1"/>
</dbReference>
<sequence>MWPSIRTDAPVRSSTGTRATALAAALLLAGCIEVPAGLLHSDRFAPSAGECLYPGLNDFRALPARFSLLSWNIYKQQGDWQAELARWAEETELLLLQEASGEPALYQWLSERDLHWFQVAAFSWRERPNGVLTAAPGDVTQVCAQRVAEPATRVPKSLLFSRYPLEGAAEQLLVVNLHAVNFSLRGRTYQAQLDRIGKEVAEHGGPVIVAGDFNRWNARRNRMLNDWARAQGLTEAVPEPDVRTRFLGYALDGIFYRGLELEWVDSARSEASDHGPLRAGFRMPGH</sequence>
<dbReference type="GO" id="GO:0004519">
    <property type="term" value="F:endonuclease activity"/>
    <property type="evidence" value="ECO:0007669"/>
    <property type="project" value="UniProtKB-KW"/>
</dbReference>
<gene>
    <name evidence="2" type="ORF">C7I36_06510</name>
</gene>
<dbReference type="AlphaFoldDB" id="A0A2P7R2V4"/>
<keyword evidence="2" id="KW-0255">Endonuclease</keyword>
<dbReference type="Gene3D" id="3.60.10.10">
    <property type="entry name" value="Endonuclease/exonuclease/phosphatase"/>
    <property type="match status" value="1"/>
</dbReference>
<reference evidence="2 3" key="1">
    <citation type="submission" date="2018-03" db="EMBL/GenBank/DDBJ databases">
        <title>The draft genome of Zobellella taiwanensis JCM 13381.</title>
        <authorList>
            <person name="Liu L."/>
            <person name="Li L."/>
            <person name="Wang T."/>
            <person name="Zhang X."/>
            <person name="Liang L."/>
        </authorList>
    </citation>
    <scope>NUCLEOTIDE SEQUENCE [LARGE SCALE GENOMIC DNA]</scope>
    <source>
        <strain evidence="2 3">JCM 13381</strain>
    </source>
</reference>
<dbReference type="OrthoDB" id="9793162at2"/>
<dbReference type="GO" id="GO:0004527">
    <property type="term" value="F:exonuclease activity"/>
    <property type="evidence" value="ECO:0007669"/>
    <property type="project" value="UniProtKB-KW"/>
</dbReference>
<keyword evidence="2" id="KW-0269">Exonuclease</keyword>
<comment type="caution">
    <text evidence="2">The sequence shown here is derived from an EMBL/GenBank/DDBJ whole genome shotgun (WGS) entry which is preliminary data.</text>
</comment>
<protein>
    <submittedName>
        <fullName evidence="2">Endonuclease/exonuclease/phosphatase family protein</fullName>
    </submittedName>
</protein>
<dbReference type="PROSITE" id="PS51257">
    <property type="entry name" value="PROKAR_LIPOPROTEIN"/>
    <property type="match status" value="1"/>
</dbReference>
<evidence type="ECO:0000313" key="2">
    <source>
        <dbReference type="EMBL" id="PSJ44548.1"/>
    </source>
</evidence>
<keyword evidence="3" id="KW-1185">Reference proteome</keyword>
<name>A0A2P7R2V4_9GAMM</name>
<dbReference type="NCBIfam" id="NF003840">
    <property type="entry name" value="PRK05421.1-2"/>
    <property type="match status" value="1"/>
</dbReference>
<dbReference type="InterPro" id="IPR005135">
    <property type="entry name" value="Endo/exonuclease/phosphatase"/>
</dbReference>
<organism evidence="2 3">
    <name type="scientific">Zobellella taiwanensis</name>
    <dbReference type="NCBI Taxonomy" id="347535"/>
    <lineage>
        <taxon>Bacteria</taxon>
        <taxon>Pseudomonadati</taxon>
        <taxon>Pseudomonadota</taxon>
        <taxon>Gammaproteobacteria</taxon>
        <taxon>Aeromonadales</taxon>
        <taxon>Aeromonadaceae</taxon>
        <taxon>Zobellella</taxon>
    </lineage>
</organism>
<feature type="domain" description="Endonuclease/exonuclease/phosphatase" evidence="1">
    <location>
        <begin position="69"/>
        <end position="274"/>
    </location>
</feature>
<dbReference type="Proteomes" id="UP000242181">
    <property type="component" value="Unassembled WGS sequence"/>
</dbReference>
<evidence type="ECO:0000259" key="1">
    <source>
        <dbReference type="Pfam" id="PF03372"/>
    </source>
</evidence>
<dbReference type="EMBL" id="PXYH01000007">
    <property type="protein sequence ID" value="PSJ44548.1"/>
    <property type="molecule type" value="Genomic_DNA"/>
</dbReference>
<dbReference type="NCBIfam" id="NF003842">
    <property type="entry name" value="PRK05421.1-4"/>
    <property type="match status" value="1"/>
</dbReference>
<proteinExistence type="predicted"/>
<dbReference type="SUPFAM" id="SSF56219">
    <property type="entry name" value="DNase I-like"/>
    <property type="match status" value="1"/>
</dbReference>
<keyword evidence="2" id="KW-0378">Hydrolase</keyword>